<dbReference type="CDD" id="cd23568">
    <property type="entry name" value="TFP_LU_ECD_LYPD8_rpt1"/>
    <property type="match status" value="1"/>
</dbReference>
<dbReference type="EMBL" id="CALSGD010001391">
    <property type="protein sequence ID" value="CAH6786307.1"/>
    <property type="molecule type" value="Genomic_DNA"/>
</dbReference>
<name>A0AAU9Z2K4_PHORO</name>
<comment type="subcellular location">
    <subcellularLocation>
        <location evidence="1">Secreted</location>
    </subcellularLocation>
</comment>
<gene>
    <name evidence="5" type="primary">Lypd8</name>
    <name evidence="5" type="ORF">PHOROB_LOCUS4403</name>
</gene>
<dbReference type="InterPro" id="IPR050918">
    <property type="entry name" value="CNF-like_PLA2_Inhibitor"/>
</dbReference>
<dbReference type="InterPro" id="IPR016054">
    <property type="entry name" value="LY6_UPA_recep-like"/>
</dbReference>
<evidence type="ECO:0000256" key="2">
    <source>
        <dbReference type="ARBA" id="ARBA00022525"/>
    </source>
</evidence>
<proteinExistence type="predicted"/>
<accession>A0AAU9Z2K4</accession>
<feature type="domain" description="UPAR/Ly6" evidence="4">
    <location>
        <begin position="20"/>
        <end position="107"/>
    </location>
</feature>
<evidence type="ECO:0000313" key="5">
    <source>
        <dbReference type="EMBL" id="CAH6786307.1"/>
    </source>
</evidence>
<dbReference type="Pfam" id="PF00021">
    <property type="entry name" value="UPAR_LY6"/>
    <property type="match status" value="2"/>
</dbReference>
<dbReference type="GO" id="GO:0050829">
    <property type="term" value="P:defense response to Gram-negative bacterium"/>
    <property type="evidence" value="ECO:0007669"/>
    <property type="project" value="TreeGrafter"/>
</dbReference>
<evidence type="ECO:0000313" key="6">
    <source>
        <dbReference type="Proteomes" id="UP001152836"/>
    </source>
</evidence>
<dbReference type="GO" id="GO:0005615">
    <property type="term" value="C:extracellular space"/>
    <property type="evidence" value="ECO:0007669"/>
    <property type="project" value="TreeGrafter"/>
</dbReference>
<dbReference type="AlphaFoldDB" id="A0AAU9Z2K4"/>
<feature type="signal peptide" evidence="3">
    <location>
        <begin position="1"/>
        <end position="20"/>
    </location>
</feature>
<keyword evidence="2" id="KW-0964">Secreted</keyword>
<keyword evidence="6" id="KW-1185">Reference proteome</keyword>
<feature type="chain" id="PRO_5043482629" evidence="3">
    <location>
        <begin position="21"/>
        <end position="238"/>
    </location>
</feature>
<comment type="caution">
    <text evidence="5">The sequence shown here is derived from an EMBL/GenBank/DDBJ whole genome shotgun (WGS) entry which is preliminary data.</text>
</comment>
<reference evidence="5" key="1">
    <citation type="submission" date="2022-06" db="EMBL/GenBank/DDBJ databases">
        <authorList>
            <person name="Andreotti S."/>
            <person name="Wyler E."/>
        </authorList>
    </citation>
    <scope>NUCLEOTIDE SEQUENCE</scope>
</reference>
<organism evidence="5 6">
    <name type="scientific">Phodopus roborovskii</name>
    <name type="common">Roborovski's desert hamster</name>
    <name type="synonym">Cricetulus roborovskii</name>
    <dbReference type="NCBI Taxonomy" id="109678"/>
    <lineage>
        <taxon>Eukaryota</taxon>
        <taxon>Metazoa</taxon>
        <taxon>Chordata</taxon>
        <taxon>Craniata</taxon>
        <taxon>Vertebrata</taxon>
        <taxon>Euteleostomi</taxon>
        <taxon>Mammalia</taxon>
        <taxon>Eutheria</taxon>
        <taxon>Euarchontoglires</taxon>
        <taxon>Glires</taxon>
        <taxon>Rodentia</taxon>
        <taxon>Myomorpha</taxon>
        <taxon>Muroidea</taxon>
        <taxon>Cricetidae</taxon>
        <taxon>Cricetinae</taxon>
        <taxon>Phodopus</taxon>
    </lineage>
</organism>
<protein>
    <submittedName>
        <fullName evidence="5">Lypd8 protein</fullName>
    </submittedName>
</protein>
<dbReference type="PANTHER" id="PTHR20914:SF2">
    <property type="entry name" value="LY6_PLAUR DOMAIN-CONTAINING PROTEIN 8"/>
    <property type="match status" value="1"/>
</dbReference>
<evidence type="ECO:0000259" key="4">
    <source>
        <dbReference type="Pfam" id="PF00021"/>
    </source>
</evidence>
<dbReference type="PANTHER" id="PTHR20914">
    <property type="entry name" value="LY6/PLAUR DOMAIN-CONTAINING PROTEIN 8"/>
    <property type="match status" value="1"/>
</dbReference>
<dbReference type="Proteomes" id="UP001152836">
    <property type="component" value="Unassembled WGS sequence"/>
</dbReference>
<evidence type="ECO:0000256" key="1">
    <source>
        <dbReference type="ARBA" id="ARBA00004613"/>
    </source>
</evidence>
<sequence>MKGILIAGVFAAFAITVIDSLQCRQCHVFNSTCEASATDCGPDSFSCVESSINSTLGGSLYSYQNKFCSKTNCTKNETTQVAFTVHVFDDQSFHFASQCCQGESCNDTNPGSTSQTLSNINCSACYGNGTEACQEETRQCFEGERCVHIIAEHVNDTERTRVELKGCSDISESVCEILNPVNTTFGEFIFQRVLCTTPGSVTATTPDSVTVTTPDSATIQASFASIVFGSLLLLKLLI</sequence>
<feature type="domain" description="UPAR/Ly6" evidence="4">
    <location>
        <begin position="119"/>
        <end position="180"/>
    </location>
</feature>
<evidence type="ECO:0000256" key="3">
    <source>
        <dbReference type="SAM" id="SignalP"/>
    </source>
</evidence>
<keyword evidence="3" id="KW-0732">Signal</keyword>